<protein>
    <submittedName>
        <fullName evidence="1">PIR Superfamily Protein</fullName>
    </submittedName>
</protein>
<dbReference type="EMBL" id="FLRE01003484">
    <property type="protein sequence ID" value="SBT59569.1"/>
    <property type="molecule type" value="Genomic_DNA"/>
</dbReference>
<evidence type="ECO:0000313" key="2">
    <source>
        <dbReference type="EMBL" id="SBT59569.1"/>
    </source>
</evidence>
<keyword evidence="4" id="KW-1185">Reference proteome</keyword>
<dbReference type="Proteomes" id="UP000078555">
    <property type="component" value="Unassembled WGS sequence"/>
</dbReference>
<evidence type="ECO:0000313" key="1">
    <source>
        <dbReference type="EMBL" id="SBT58592.1"/>
    </source>
</evidence>
<reference evidence="1" key="3">
    <citation type="submission" date="2016-05" db="EMBL/GenBank/DDBJ databases">
        <authorList>
            <person name="Lavstsen T."/>
            <person name="Jespersen J.S."/>
        </authorList>
    </citation>
    <scope>NUCLEOTIDE SEQUENCE [LARGE SCALE GENOMIC DNA]</scope>
</reference>
<dbReference type="EMBL" id="FLRD01001914">
    <property type="protein sequence ID" value="SBT58592.1"/>
    <property type="molecule type" value="Genomic_DNA"/>
</dbReference>
<dbReference type="InterPro" id="IPR008780">
    <property type="entry name" value="Plasmodium_Vir"/>
</dbReference>
<gene>
    <name evidence="1" type="ORF">POVWA1_088880</name>
    <name evidence="2" type="ORF">POVWA2_098000</name>
</gene>
<dbReference type="Proteomes" id="UP000078550">
    <property type="component" value="Unassembled WGS sequence"/>
</dbReference>
<sequence>MNRKSYNLGESPSLKFNNELKNIIKHCRFCQTCDEEQYFIGNYGIKVLCYYFVNNLEKTYQKIENNEKLKDKRCNDFIYWWYDNLYYTYEKGYSPDFADIINQFKKIWKNITQSYGVPADKLCKNPFEPLLSLDSCKNMKKVSDYCENYEFIKKELEETSANCAGYYYYLTQSEELYNETVSKCKTDGKKYCLNFDQCHTYDPKILLNNYKCKLIERTENEDAELAQKAEHLIMCPLDYDCVPDYISKMSITFSDYRFISLMALSLWAIILSCFFLYKFTPFGSFLNNILNRKNSFKKNIHEEEFLETLDSDIEDSPINFNNREYRITYNHD</sequence>
<organism evidence="1 4">
    <name type="scientific">Plasmodium ovale wallikeri</name>
    <dbReference type="NCBI Taxonomy" id="864142"/>
    <lineage>
        <taxon>Eukaryota</taxon>
        <taxon>Sar</taxon>
        <taxon>Alveolata</taxon>
        <taxon>Apicomplexa</taxon>
        <taxon>Aconoidasida</taxon>
        <taxon>Haemosporida</taxon>
        <taxon>Plasmodiidae</taxon>
        <taxon>Plasmodium</taxon>
        <taxon>Plasmodium (Plasmodium)</taxon>
    </lineage>
</organism>
<reference evidence="3" key="1">
    <citation type="submission" date="2016-05" db="EMBL/GenBank/DDBJ databases">
        <authorList>
            <person name="Naeem Raeece"/>
        </authorList>
    </citation>
    <scope>NUCLEOTIDE SEQUENCE [LARGE SCALE GENOMIC DNA]</scope>
</reference>
<name>A0A1A9API7_PLAOA</name>
<proteinExistence type="predicted"/>
<dbReference type="AlphaFoldDB" id="A0A1A9API7"/>
<evidence type="ECO:0000313" key="3">
    <source>
        <dbReference type="Proteomes" id="UP000078550"/>
    </source>
</evidence>
<dbReference type="Pfam" id="PF05795">
    <property type="entry name" value="Plasmodium_Vir"/>
    <property type="match status" value="2"/>
</dbReference>
<evidence type="ECO:0000313" key="4">
    <source>
        <dbReference type="Proteomes" id="UP000078555"/>
    </source>
</evidence>
<accession>A0A1A9API7</accession>
<reference evidence="4" key="2">
    <citation type="submission" date="2016-05" db="EMBL/GenBank/DDBJ databases">
        <authorList>
            <person name="Naeem R."/>
        </authorList>
    </citation>
    <scope>NUCLEOTIDE SEQUENCE [LARGE SCALE GENOMIC DNA]</scope>
</reference>